<evidence type="ECO:0000313" key="4">
    <source>
        <dbReference type="Proteomes" id="UP000214689"/>
    </source>
</evidence>
<proteinExistence type="predicted"/>
<feature type="transmembrane region" description="Helical" evidence="1">
    <location>
        <begin position="26"/>
        <end position="43"/>
    </location>
</feature>
<name>A0A223AQ75_9FIRM</name>
<dbReference type="OrthoDB" id="1652311at2"/>
<organism evidence="3 4">
    <name type="scientific">Mogibacterium pumilum</name>
    <dbReference type="NCBI Taxonomy" id="86332"/>
    <lineage>
        <taxon>Bacteria</taxon>
        <taxon>Bacillati</taxon>
        <taxon>Bacillota</taxon>
        <taxon>Clostridia</taxon>
        <taxon>Peptostreptococcales</taxon>
        <taxon>Anaerovoracaceae</taxon>
        <taxon>Mogibacterium</taxon>
    </lineage>
</organism>
<protein>
    <recommendedName>
        <fullName evidence="2">SGNH hydrolase-type esterase domain-containing protein</fullName>
    </recommendedName>
</protein>
<sequence length="269" mass="29972">MARQERNKQATDAARKYIKEINTKKVASIVLLLFLVVFLFNLFKFNRKVPVGKDEIDKNRKSVEAIQKNSVTSVEEAVSALGGEVSANGKNNKARYMSKFKGSIVVGDSVTEGLSVYGWLSEDQVFSKIGSSVMTGDDLFSSAAGTYPSTAFFAFGMNDMGNYRGDEKAFVKKYGERLKAFHKASPKTKICVCGISAPTDAAMEKNKSISYYKKFNSAIKKMCAKNKYVYIPTADILQKHPELYAGDGIHAQATYYPYWLDRMIEEAEL</sequence>
<dbReference type="InterPro" id="IPR036514">
    <property type="entry name" value="SGNH_hydro_sf"/>
</dbReference>
<dbReference type="RefSeq" id="WP_094233325.1">
    <property type="nucleotide sequence ID" value="NZ_CP016199.1"/>
</dbReference>
<dbReference type="InterPro" id="IPR013830">
    <property type="entry name" value="SGNH_hydro"/>
</dbReference>
<keyword evidence="1" id="KW-0812">Transmembrane</keyword>
<keyword evidence="4" id="KW-1185">Reference proteome</keyword>
<evidence type="ECO:0000259" key="2">
    <source>
        <dbReference type="Pfam" id="PF13472"/>
    </source>
</evidence>
<dbReference type="EMBL" id="CP016199">
    <property type="protein sequence ID" value="ASS37109.1"/>
    <property type="molecule type" value="Genomic_DNA"/>
</dbReference>
<reference evidence="4" key="1">
    <citation type="submission" date="2016-05" db="EMBL/GenBank/DDBJ databases">
        <authorList>
            <person name="Holder M.E."/>
            <person name="Ajami N.J."/>
            <person name="Petrosino J.F."/>
        </authorList>
    </citation>
    <scope>NUCLEOTIDE SEQUENCE [LARGE SCALE GENOMIC DNA]</scope>
    <source>
        <strain evidence="4">ATCC 700696</strain>
    </source>
</reference>
<dbReference type="Gene3D" id="3.40.50.1110">
    <property type="entry name" value="SGNH hydrolase"/>
    <property type="match status" value="1"/>
</dbReference>
<gene>
    <name evidence="3" type="ORF">AXF17_00550</name>
</gene>
<dbReference type="Proteomes" id="UP000214689">
    <property type="component" value="Chromosome"/>
</dbReference>
<feature type="domain" description="SGNH hydrolase-type esterase" evidence="2">
    <location>
        <begin position="137"/>
        <end position="251"/>
    </location>
</feature>
<keyword evidence="1" id="KW-0472">Membrane</keyword>
<keyword evidence="1" id="KW-1133">Transmembrane helix</keyword>
<dbReference type="SUPFAM" id="SSF52266">
    <property type="entry name" value="SGNH hydrolase"/>
    <property type="match status" value="1"/>
</dbReference>
<evidence type="ECO:0000313" key="3">
    <source>
        <dbReference type="EMBL" id="ASS37109.1"/>
    </source>
</evidence>
<evidence type="ECO:0000256" key="1">
    <source>
        <dbReference type="SAM" id="Phobius"/>
    </source>
</evidence>
<accession>A0A223AQ75</accession>
<dbReference type="Pfam" id="PF13472">
    <property type="entry name" value="Lipase_GDSL_2"/>
    <property type="match status" value="1"/>
</dbReference>
<dbReference type="AlphaFoldDB" id="A0A223AQ75"/>